<organism evidence="2 3">
    <name type="scientific">Deinococcus ficus</name>
    <dbReference type="NCBI Taxonomy" id="317577"/>
    <lineage>
        <taxon>Bacteria</taxon>
        <taxon>Thermotogati</taxon>
        <taxon>Deinococcota</taxon>
        <taxon>Deinococci</taxon>
        <taxon>Deinococcales</taxon>
        <taxon>Deinococcaceae</taxon>
        <taxon>Deinococcus</taxon>
    </lineage>
</organism>
<protein>
    <recommendedName>
        <fullName evidence="1">DUF6504 domain-containing protein</fullName>
    </recommendedName>
</protein>
<dbReference type="Pfam" id="PF20114">
    <property type="entry name" value="DUF6504"/>
    <property type="match status" value="1"/>
</dbReference>
<dbReference type="STRING" id="317577.GCA_000419625_01138"/>
<name>A0A221SSL6_9DEIO</name>
<evidence type="ECO:0000313" key="3">
    <source>
        <dbReference type="Proteomes" id="UP000259030"/>
    </source>
</evidence>
<dbReference type="EMBL" id="CP021081">
    <property type="protein sequence ID" value="ASN79636.1"/>
    <property type="molecule type" value="Genomic_DNA"/>
</dbReference>
<dbReference type="InterPro" id="IPR045443">
    <property type="entry name" value="DUF6504"/>
</dbReference>
<feature type="domain" description="DUF6504" evidence="1">
    <location>
        <begin position="2"/>
        <end position="68"/>
    </location>
</feature>
<dbReference type="KEGG" id="dfc:DFI_00225"/>
<reference evidence="2 3" key="1">
    <citation type="submission" date="2017-05" db="EMBL/GenBank/DDBJ databases">
        <title>The complete genome sequence of Deinococcus ficus isolated from the rhizosphere of the Ficus religiosa L. in Taiwan.</title>
        <authorList>
            <person name="Wu K.-M."/>
            <person name="Liao T.-L."/>
            <person name="Liu Y.-M."/>
            <person name="Young C.-C."/>
            <person name="Tsai S.-F."/>
        </authorList>
    </citation>
    <scope>NUCLEOTIDE SEQUENCE [LARGE SCALE GENOMIC DNA]</scope>
    <source>
        <strain evidence="2 3">CC-FR2-10</strain>
    </source>
</reference>
<gene>
    <name evidence="2" type="ORF">DFI_00225</name>
</gene>
<sequence>MRAVGEQIEVQVRGGQPQRLRWHGRAYAVRAVLDSWRWAGRWWLHERPRDYWLLDARGLTAEVYRVQGPGGPSWVLARVAD</sequence>
<evidence type="ECO:0000259" key="1">
    <source>
        <dbReference type="Pfam" id="PF20114"/>
    </source>
</evidence>
<keyword evidence="3" id="KW-1185">Reference proteome</keyword>
<accession>A0A221SSL6</accession>
<proteinExistence type="predicted"/>
<evidence type="ECO:0000313" key="2">
    <source>
        <dbReference type="EMBL" id="ASN79636.1"/>
    </source>
</evidence>
<dbReference type="AlphaFoldDB" id="A0A221SSL6"/>
<dbReference type="RefSeq" id="WP_043778331.1">
    <property type="nucleotide sequence ID" value="NZ_CP021081.1"/>
</dbReference>
<dbReference type="Proteomes" id="UP000259030">
    <property type="component" value="Chromosome"/>
</dbReference>